<sequence length="72" mass="7389">MDTVLSLVVLAAIVLVGAAIFAFRRGARQQAVLMLVLAAVGVVNVLIWTVPDAAGTSPAEKLETAKSEGAAR</sequence>
<dbReference type="EMBL" id="JANKHH010000007">
    <property type="protein sequence ID" value="MCR2834986.1"/>
    <property type="molecule type" value="Genomic_DNA"/>
</dbReference>
<evidence type="ECO:0000313" key="3">
    <source>
        <dbReference type="Proteomes" id="UP001206067"/>
    </source>
</evidence>
<accession>A0ABT1XTH8</accession>
<keyword evidence="1" id="KW-1133">Transmembrane helix</keyword>
<name>A0ABT1XTH8_9SPHN</name>
<protein>
    <submittedName>
        <fullName evidence="2">Uncharacterized protein</fullName>
    </submittedName>
</protein>
<gene>
    <name evidence="2" type="ORF">NSO95_13640</name>
</gene>
<evidence type="ECO:0000256" key="1">
    <source>
        <dbReference type="SAM" id="Phobius"/>
    </source>
</evidence>
<keyword evidence="1" id="KW-0812">Transmembrane</keyword>
<feature type="transmembrane region" description="Helical" evidence="1">
    <location>
        <begin position="31"/>
        <end position="50"/>
    </location>
</feature>
<evidence type="ECO:0000313" key="2">
    <source>
        <dbReference type="EMBL" id="MCR2834986.1"/>
    </source>
</evidence>
<keyword evidence="3" id="KW-1185">Reference proteome</keyword>
<dbReference type="RefSeq" id="WP_257596858.1">
    <property type="nucleotide sequence ID" value="NZ_JANKHH010000007.1"/>
</dbReference>
<feature type="transmembrane region" description="Helical" evidence="1">
    <location>
        <begin position="6"/>
        <end position="24"/>
    </location>
</feature>
<proteinExistence type="predicted"/>
<organism evidence="2 3">
    <name type="scientific">Parerythrobacter lacustris</name>
    <dbReference type="NCBI Taxonomy" id="2969984"/>
    <lineage>
        <taxon>Bacteria</taxon>
        <taxon>Pseudomonadati</taxon>
        <taxon>Pseudomonadota</taxon>
        <taxon>Alphaproteobacteria</taxon>
        <taxon>Sphingomonadales</taxon>
        <taxon>Erythrobacteraceae</taxon>
        <taxon>Parerythrobacter</taxon>
    </lineage>
</organism>
<dbReference type="Proteomes" id="UP001206067">
    <property type="component" value="Unassembled WGS sequence"/>
</dbReference>
<comment type="caution">
    <text evidence="2">The sequence shown here is derived from an EMBL/GenBank/DDBJ whole genome shotgun (WGS) entry which is preliminary data.</text>
</comment>
<reference evidence="2 3" key="1">
    <citation type="submission" date="2022-08" db="EMBL/GenBank/DDBJ databases">
        <title>Polyphasic taxonomy analysis of Qipengyuania sp.RS5-5.</title>
        <authorList>
            <person name="Xamxidin M."/>
            <person name="Wu M."/>
        </authorList>
    </citation>
    <scope>NUCLEOTIDE SEQUENCE [LARGE SCALE GENOMIC DNA]</scope>
    <source>
        <strain evidence="2 3">RS5-5</strain>
    </source>
</reference>
<keyword evidence="1" id="KW-0472">Membrane</keyword>